<evidence type="ECO:0000256" key="8">
    <source>
        <dbReference type="PIRSR" id="PIRSR605708-2"/>
    </source>
</evidence>
<dbReference type="Proteomes" id="UP000586042">
    <property type="component" value="Unassembled WGS sequence"/>
</dbReference>
<dbReference type="EMBL" id="JABWGN010000020">
    <property type="protein sequence ID" value="NUW37394.1"/>
    <property type="molecule type" value="Genomic_DNA"/>
</dbReference>
<gene>
    <name evidence="11" type="ORF">HTZ77_39245</name>
</gene>
<name>A0A7Y6IFQ7_9ACTN</name>
<evidence type="ECO:0000256" key="2">
    <source>
        <dbReference type="ARBA" id="ARBA00007757"/>
    </source>
</evidence>
<evidence type="ECO:0000259" key="9">
    <source>
        <dbReference type="Pfam" id="PF04209"/>
    </source>
</evidence>
<dbReference type="InterPro" id="IPR005708">
    <property type="entry name" value="Homogentis_dOase"/>
</dbReference>
<dbReference type="GO" id="GO:0005737">
    <property type="term" value="C:cytoplasm"/>
    <property type="evidence" value="ECO:0007669"/>
    <property type="project" value="TreeGrafter"/>
</dbReference>
<dbReference type="AlphaFoldDB" id="A0A7Y6IFQ7"/>
<proteinExistence type="inferred from homology"/>
<keyword evidence="6 8" id="KW-0408">Iron</keyword>
<evidence type="ECO:0000256" key="4">
    <source>
        <dbReference type="ARBA" id="ARBA00022964"/>
    </source>
</evidence>
<dbReference type="RefSeq" id="WP_175594840.1">
    <property type="nucleotide sequence ID" value="NZ_JABWGN010000020.1"/>
</dbReference>
<keyword evidence="3 8" id="KW-0479">Metal-binding</keyword>
<dbReference type="InterPro" id="IPR046451">
    <property type="entry name" value="HgmA_C"/>
</dbReference>
<accession>A0A7Y6IFQ7</accession>
<feature type="binding site" evidence="8">
    <location>
        <position position="345"/>
    </location>
    <ligand>
        <name>Fe cation</name>
        <dbReference type="ChEBI" id="CHEBI:24875"/>
    </ligand>
</feature>
<dbReference type="PANTHER" id="PTHR11056">
    <property type="entry name" value="HOMOGENTISATE 1,2-DIOXYGENASE"/>
    <property type="match status" value="1"/>
</dbReference>
<comment type="cofactor">
    <cofactor evidence="1 8">
        <name>Fe cation</name>
        <dbReference type="ChEBI" id="CHEBI:24875"/>
    </cofactor>
</comment>
<evidence type="ECO:0000256" key="5">
    <source>
        <dbReference type="ARBA" id="ARBA00023002"/>
    </source>
</evidence>
<feature type="active site" description="Proton acceptor" evidence="7">
    <location>
        <position position="270"/>
    </location>
</feature>
<dbReference type="GO" id="GO:0006559">
    <property type="term" value="P:L-phenylalanine catabolic process"/>
    <property type="evidence" value="ECO:0007669"/>
    <property type="project" value="InterPro"/>
</dbReference>
<dbReference type="Pfam" id="PF20510">
    <property type="entry name" value="HgmA_N"/>
    <property type="match status" value="1"/>
</dbReference>
<evidence type="ECO:0000256" key="7">
    <source>
        <dbReference type="PIRSR" id="PIRSR605708-1"/>
    </source>
</evidence>
<dbReference type="InterPro" id="IPR014710">
    <property type="entry name" value="RmlC-like_jellyroll"/>
</dbReference>
<feature type="domain" description="Homogentisate 1,2-dioxygenase N-terminal" evidence="10">
    <location>
        <begin position="22"/>
        <end position="258"/>
    </location>
</feature>
<dbReference type="SUPFAM" id="SSF51182">
    <property type="entry name" value="RmlC-like cupins"/>
    <property type="match status" value="1"/>
</dbReference>
<keyword evidence="12" id="KW-1185">Reference proteome</keyword>
<reference evidence="11 12" key="1">
    <citation type="submission" date="2020-06" db="EMBL/GenBank/DDBJ databases">
        <title>Nonomuraea sp. SMC257, a novel actinomycete isolated from soil.</title>
        <authorList>
            <person name="Chanama M."/>
        </authorList>
    </citation>
    <scope>NUCLEOTIDE SEQUENCE [LARGE SCALE GENOMIC DNA]</scope>
    <source>
        <strain evidence="11 12">SMC257</strain>
    </source>
</reference>
<evidence type="ECO:0000259" key="10">
    <source>
        <dbReference type="Pfam" id="PF20510"/>
    </source>
</evidence>
<dbReference type="Gene3D" id="2.60.120.10">
    <property type="entry name" value="Jelly Rolls"/>
    <property type="match status" value="2"/>
</dbReference>
<protein>
    <submittedName>
        <fullName evidence="11">Homogentisate 1,2-dioxygenase</fullName>
    </submittedName>
</protein>
<feature type="binding site" evidence="8">
    <location>
        <position position="345"/>
    </location>
    <ligand>
        <name>homogentisate</name>
        <dbReference type="ChEBI" id="CHEBI:16169"/>
    </ligand>
</feature>
<comment type="caution">
    <text evidence="11">The sequence shown here is derived from an EMBL/GenBank/DDBJ whole genome shotgun (WGS) entry which is preliminary data.</text>
</comment>
<dbReference type="InterPro" id="IPR011051">
    <property type="entry name" value="RmlC_Cupin_sf"/>
</dbReference>
<dbReference type="Pfam" id="PF04209">
    <property type="entry name" value="HgmA_C"/>
    <property type="match status" value="1"/>
</dbReference>
<sequence length="399" mass="44032">MPYYRVVGEIPRKRHVQFRRPDGGLYAEELMGEEGFSSDSSLLYHRHLPTAIVKAEAVAQTTGAQTTGAQTGGARLEPNLPLSPRHFRTQELGSAGDLVTGRIVLAGNGDVRLSYATSDQPSELYRNSMGDECVYVQRGRVRFESTYGAIDAREGDYVVVPTGTIHRWVPEGQVNVLAIEAAGHIRPPRRYLSQYGQFLEHAPYCERDLRAPAEPLLAEGEEVPVLVRTRGGLTRLFYRNHPFDVVGWDGCLYPYAFNIEDFEPVVKKTHAPPPVHQTFEGPGFVVCSFCPRPLDFHPESVPIPYNHHNVDSDEFMFYVGGDYSARRGSGIDVGSVSLHPAGFTHGPQPGAVEAVIDAVSRGVTTTSEMAVMVDTFRPLDLGPGALACEDTDYAWTWAR</sequence>
<feature type="domain" description="Homogentisate 1,2-dioxygenase C-terminal" evidence="9">
    <location>
        <begin position="299"/>
        <end position="397"/>
    </location>
</feature>
<evidence type="ECO:0000313" key="12">
    <source>
        <dbReference type="Proteomes" id="UP000586042"/>
    </source>
</evidence>
<feature type="binding site" evidence="8">
    <location>
        <position position="307"/>
    </location>
    <ligand>
        <name>Fe cation</name>
        <dbReference type="ChEBI" id="CHEBI:24875"/>
    </ligand>
</feature>
<evidence type="ECO:0000256" key="6">
    <source>
        <dbReference type="ARBA" id="ARBA00023004"/>
    </source>
</evidence>
<keyword evidence="4 11" id="KW-0223">Dioxygenase</keyword>
<dbReference type="InterPro" id="IPR046452">
    <property type="entry name" value="HgmA_N"/>
</dbReference>
<dbReference type="PANTHER" id="PTHR11056:SF0">
    <property type="entry name" value="HOMOGENTISATE 1,2-DIOXYGENASE"/>
    <property type="match status" value="1"/>
</dbReference>
<feature type="binding site" evidence="8">
    <location>
        <position position="323"/>
    </location>
    <ligand>
        <name>homogentisate</name>
        <dbReference type="ChEBI" id="CHEBI:16169"/>
    </ligand>
</feature>
<evidence type="ECO:0000256" key="1">
    <source>
        <dbReference type="ARBA" id="ARBA00001962"/>
    </source>
</evidence>
<comment type="similarity">
    <text evidence="2">Belongs to the homogentisate dioxygenase family.</text>
</comment>
<evidence type="ECO:0000313" key="11">
    <source>
        <dbReference type="EMBL" id="NUW37394.1"/>
    </source>
</evidence>
<dbReference type="GO" id="GO:0004411">
    <property type="term" value="F:homogentisate 1,2-dioxygenase activity"/>
    <property type="evidence" value="ECO:0007669"/>
    <property type="project" value="InterPro"/>
</dbReference>
<feature type="binding site" evidence="8">
    <location>
        <position position="314"/>
    </location>
    <ligand>
        <name>Fe cation</name>
        <dbReference type="ChEBI" id="CHEBI:24875"/>
    </ligand>
</feature>
<keyword evidence="5" id="KW-0560">Oxidoreductase</keyword>
<dbReference type="GO" id="GO:0046872">
    <property type="term" value="F:metal ion binding"/>
    <property type="evidence" value="ECO:0007669"/>
    <property type="project" value="UniProtKB-KW"/>
</dbReference>
<dbReference type="GO" id="GO:0006570">
    <property type="term" value="P:tyrosine metabolic process"/>
    <property type="evidence" value="ECO:0007669"/>
    <property type="project" value="InterPro"/>
</dbReference>
<organism evidence="11 12">
    <name type="scientific">Nonomuraea montanisoli</name>
    <dbReference type="NCBI Taxonomy" id="2741721"/>
    <lineage>
        <taxon>Bacteria</taxon>
        <taxon>Bacillati</taxon>
        <taxon>Actinomycetota</taxon>
        <taxon>Actinomycetes</taxon>
        <taxon>Streptosporangiales</taxon>
        <taxon>Streptosporangiaceae</taxon>
        <taxon>Nonomuraea</taxon>
    </lineage>
</organism>
<evidence type="ECO:0000256" key="3">
    <source>
        <dbReference type="ARBA" id="ARBA00022723"/>
    </source>
</evidence>